<sequence>MSRPGRRLRLSATAPVLLLGVVACGSVIEQGELESQIADTIQEEFDFEAEVSCPDDLEAEVDASTECTAIDPATDEEIALRITVTSVEDGTAQFDIAPVE</sequence>
<comment type="caution">
    <text evidence="3">The sequence shown here is derived from an EMBL/GenBank/DDBJ whole genome shotgun (WGS) entry which is preliminary data.</text>
</comment>
<dbReference type="AlphaFoldDB" id="A0A7K3W412"/>
<protein>
    <submittedName>
        <fullName evidence="3">DUF4333 domain-containing protein</fullName>
    </submittedName>
</protein>
<name>A0A7K3W412_9ACTN</name>
<dbReference type="Pfam" id="PF14230">
    <property type="entry name" value="DUF4333"/>
    <property type="match status" value="1"/>
</dbReference>
<evidence type="ECO:0000259" key="2">
    <source>
        <dbReference type="Pfam" id="PF14230"/>
    </source>
</evidence>
<evidence type="ECO:0000256" key="1">
    <source>
        <dbReference type="SAM" id="SignalP"/>
    </source>
</evidence>
<dbReference type="EMBL" id="JAAGWF010000013">
    <property type="protein sequence ID" value="NEK58894.1"/>
    <property type="molecule type" value="Genomic_DNA"/>
</dbReference>
<feature type="chain" id="PRO_5029584371" evidence="1">
    <location>
        <begin position="26"/>
        <end position="100"/>
    </location>
</feature>
<dbReference type="Proteomes" id="UP000470246">
    <property type="component" value="Unassembled WGS sequence"/>
</dbReference>
<reference evidence="3 4" key="1">
    <citation type="submission" date="2020-02" db="EMBL/GenBank/DDBJ databases">
        <title>Geodermatophilus sabuli CPCC 205279 I12A-02694.</title>
        <authorList>
            <person name="Jiang Z."/>
        </authorList>
    </citation>
    <scope>NUCLEOTIDE SEQUENCE [LARGE SCALE GENOMIC DNA]</scope>
    <source>
        <strain evidence="3 4">I12A-02694</strain>
    </source>
</reference>
<keyword evidence="4" id="KW-1185">Reference proteome</keyword>
<dbReference type="RefSeq" id="WP_163482276.1">
    <property type="nucleotide sequence ID" value="NZ_JAAGWF010000013.1"/>
</dbReference>
<evidence type="ECO:0000313" key="3">
    <source>
        <dbReference type="EMBL" id="NEK58894.1"/>
    </source>
</evidence>
<dbReference type="InterPro" id="IPR025637">
    <property type="entry name" value="DUF4333"/>
</dbReference>
<accession>A0A7K3W412</accession>
<organism evidence="3 4">
    <name type="scientific">Geodermatophilus sabuli</name>
    <dbReference type="NCBI Taxonomy" id="1564158"/>
    <lineage>
        <taxon>Bacteria</taxon>
        <taxon>Bacillati</taxon>
        <taxon>Actinomycetota</taxon>
        <taxon>Actinomycetes</taxon>
        <taxon>Geodermatophilales</taxon>
        <taxon>Geodermatophilaceae</taxon>
        <taxon>Geodermatophilus</taxon>
    </lineage>
</organism>
<dbReference type="PROSITE" id="PS51257">
    <property type="entry name" value="PROKAR_LIPOPROTEIN"/>
    <property type="match status" value="1"/>
</dbReference>
<proteinExistence type="predicted"/>
<feature type="domain" description="DUF4333" evidence="2">
    <location>
        <begin position="23"/>
        <end position="88"/>
    </location>
</feature>
<evidence type="ECO:0000313" key="4">
    <source>
        <dbReference type="Proteomes" id="UP000470246"/>
    </source>
</evidence>
<feature type="signal peptide" evidence="1">
    <location>
        <begin position="1"/>
        <end position="25"/>
    </location>
</feature>
<gene>
    <name evidence="3" type="ORF">GCU56_13570</name>
</gene>
<keyword evidence="1" id="KW-0732">Signal</keyword>